<dbReference type="Pfam" id="PF05124">
    <property type="entry name" value="S_layer_C"/>
    <property type="match status" value="1"/>
</dbReference>
<dbReference type="SUPFAM" id="SSF51126">
    <property type="entry name" value="Pectin lyase-like"/>
    <property type="match status" value="1"/>
</dbReference>
<proteinExistence type="predicted"/>
<evidence type="ECO:0000313" key="3">
    <source>
        <dbReference type="Proteomes" id="UP000564425"/>
    </source>
</evidence>
<evidence type="ECO:0000259" key="1">
    <source>
        <dbReference type="Pfam" id="PF05124"/>
    </source>
</evidence>
<accession>A0A7J9NV02</accession>
<gene>
    <name evidence="2" type="ORF">HNP86_001662</name>
</gene>
<dbReference type="AlphaFoldDB" id="A0A7J9NV02"/>
<organism evidence="2 3">
    <name type="scientific">Methanococcus maripaludis</name>
    <name type="common">Methanococcus deltae</name>
    <dbReference type="NCBI Taxonomy" id="39152"/>
    <lineage>
        <taxon>Archaea</taxon>
        <taxon>Methanobacteriati</taxon>
        <taxon>Methanobacteriota</taxon>
        <taxon>Methanomada group</taxon>
        <taxon>Methanococci</taxon>
        <taxon>Methanococcales</taxon>
        <taxon>Methanococcaceae</taxon>
        <taxon>Methanococcus</taxon>
    </lineage>
</organism>
<evidence type="ECO:0000313" key="2">
    <source>
        <dbReference type="EMBL" id="MBA2851509.1"/>
    </source>
</evidence>
<protein>
    <submittedName>
        <fullName evidence="2">Putative Zn ribbon protein</fullName>
    </submittedName>
</protein>
<reference evidence="2 3" key="1">
    <citation type="submission" date="2020-07" db="EMBL/GenBank/DDBJ databases">
        <title>Genomic Encyclopedia of Type Strains, Phase IV (KMG-V): Genome sequencing to study the core and pangenomes of soil and plant-associated prokaryotes.</title>
        <authorList>
            <person name="Whitman W."/>
        </authorList>
    </citation>
    <scope>NUCLEOTIDE SEQUENCE [LARGE SCALE GENOMIC DNA]</scope>
    <source>
        <strain evidence="2 3">A1</strain>
    </source>
</reference>
<sequence length="419" mass="46354">MKRFLILAIVALSMLVSVSADMYIPEANMTINESGTYVLSEDILTLNETGIWINASNVILDGNNHVVTGNSTSETTGISVYNANDKIENVTIKNLKIKNWSTGIRTGWNVKNITVITCEFEDNEDFLDSYASEQYFYLNTIHENQSAESYTPLASPKLVYTYGGNEYTYRLGNYYEGYKETGNEEEGVYNGVYVMDGESPFMACDPYPLIKTPENYKIIKTLYPEVELKYEEDGALIGDIFALESRFENYVITDAPVTPTSSSSSGGGGRSYDSDISDEIGSKVIKNFVSSATVIYGNEIDENYANQLRERVQNAEGFTISGNAVIVGGPLANGFAKEYNDQFEMPISNDYPGENKGIIQVLKVQDNSGKIVQSYTIVYIAGSDRLGTQAALEYFKTLDELPNGPIMVEWTANGPVVVE</sequence>
<dbReference type="InterPro" id="IPR011050">
    <property type="entry name" value="Pectin_lyase_fold/virulence"/>
</dbReference>
<dbReference type="InterPro" id="IPR022651">
    <property type="entry name" value="S_layer_C"/>
</dbReference>
<dbReference type="RefSeq" id="WP_181501313.1">
    <property type="nucleotide sequence ID" value="NZ_JACDUH010000002.1"/>
</dbReference>
<feature type="domain" description="S-layer protein outer" evidence="1">
    <location>
        <begin position="323"/>
        <end position="393"/>
    </location>
</feature>
<dbReference type="Proteomes" id="UP000564425">
    <property type="component" value="Unassembled WGS sequence"/>
</dbReference>
<comment type="caution">
    <text evidence="2">The sequence shown here is derived from an EMBL/GenBank/DDBJ whole genome shotgun (WGS) entry which is preliminary data.</text>
</comment>
<name>A0A7J9NV02_METMI</name>
<dbReference type="EMBL" id="JACDUH010000002">
    <property type="protein sequence ID" value="MBA2851509.1"/>
    <property type="molecule type" value="Genomic_DNA"/>
</dbReference>